<reference evidence="2" key="2">
    <citation type="submission" date="2019-10" db="EMBL/GenBank/DDBJ databases">
        <title>Conservation and host-specific expression of non-tandemly repeated heterogenous ribosome RNA gene in arbuscular mycorrhizal fungi.</title>
        <authorList>
            <person name="Maeda T."/>
            <person name="Kobayashi Y."/>
            <person name="Nakagawa T."/>
            <person name="Ezawa T."/>
            <person name="Yamaguchi K."/>
            <person name="Bino T."/>
            <person name="Nishimoto Y."/>
            <person name="Shigenobu S."/>
            <person name="Kawaguchi M."/>
        </authorList>
    </citation>
    <scope>NUCLEOTIDE SEQUENCE</scope>
    <source>
        <strain evidence="2">HR1</strain>
    </source>
</reference>
<comment type="caution">
    <text evidence="1">The sequence shown here is derived from an EMBL/GenBank/DDBJ whole genome shotgun (WGS) entry which is preliminary data.</text>
</comment>
<evidence type="ECO:0000313" key="3">
    <source>
        <dbReference type="Proteomes" id="UP000247702"/>
    </source>
</evidence>
<reference evidence="1 3" key="1">
    <citation type="submission" date="2017-11" db="EMBL/GenBank/DDBJ databases">
        <title>The genome of Rhizophagus clarus HR1 reveals common genetic basis of auxotrophy among arbuscular mycorrhizal fungi.</title>
        <authorList>
            <person name="Kobayashi Y."/>
        </authorList>
    </citation>
    <scope>NUCLEOTIDE SEQUENCE [LARGE SCALE GENOMIC DNA]</scope>
    <source>
        <strain evidence="1 3">HR1</strain>
    </source>
</reference>
<proteinExistence type="predicted"/>
<dbReference type="EMBL" id="BLAL01000058">
    <property type="protein sequence ID" value="GES81548.1"/>
    <property type="molecule type" value="Genomic_DNA"/>
</dbReference>
<organism evidence="1 3">
    <name type="scientific">Rhizophagus clarus</name>
    <dbReference type="NCBI Taxonomy" id="94130"/>
    <lineage>
        <taxon>Eukaryota</taxon>
        <taxon>Fungi</taxon>
        <taxon>Fungi incertae sedis</taxon>
        <taxon>Mucoromycota</taxon>
        <taxon>Glomeromycotina</taxon>
        <taxon>Glomeromycetes</taxon>
        <taxon>Glomerales</taxon>
        <taxon>Glomeraceae</taxon>
        <taxon>Rhizophagus</taxon>
    </lineage>
</organism>
<accession>A0A2Z6S1F3</accession>
<dbReference type="AlphaFoldDB" id="A0A2Z6S1F3"/>
<evidence type="ECO:0000313" key="1">
    <source>
        <dbReference type="EMBL" id="GBC06863.1"/>
    </source>
</evidence>
<sequence length="99" mass="11825">MTLTGNEFKNTLKTKVKRTLYRNFRNIKHLLNRKFFEKVDRRFGHSKEEELEFFTHLANITGFESGIIEVIYKSREEVASDLYYTDIICLGKNTDRLRS</sequence>
<evidence type="ECO:0000313" key="2">
    <source>
        <dbReference type="EMBL" id="GES81548.1"/>
    </source>
</evidence>
<dbReference type="Proteomes" id="UP000247702">
    <property type="component" value="Unassembled WGS sequence"/>
</dbReference>
<gene>
    <name evidence="2" type="ORF">RCL2_000879000</name>
    <name evidence="1" type="ORF">RclHR1_00710014</name>
</gene>
<keyword evidence="3" id="KW-1185">Reference proteome</keyword>
<name>A0A2Z6S1F3_9GLOM</name>
<protein>
    <submittedName>
        <fullName evidence="1">Uncharacterized protein</fullName>
    </submittedName>
</protein>
<dbReference type="EMBL" id="BEXD01004104">
    <property type="protein sequence ID" value="GBC06863.1"/>
    <property type="molecule type" value="Genomic_DNA"/>
</dbReference>
<dbReference type="Proteomes" id="UP000615446">
    <property type="component" value="Unassembled WGS sequence"/>
</dbReference>